<accession>A0A852T9K5</accession>
<organism evidence="1 2">
    <name type="scientific">Neobacillus niacini</name>
    <dbReference type="NCBI Taxonomy" id="86668"/>
    <lineage>
        <taxon>Bacteria</taxon>
        <taxon>Bacillati</taxon>
        <taxon>Bacillota</taxon>
        <taxon>Bacilli</taxon>
        <taxon>Bacillales</taxon>
        <taxon>Bacillaceae</taxon>
        <taxon>Neobacillus</taxon>
    </lineage>
</organism>
<gene>
    <name evidence="1" type="ORF">F4694_000912</name>
</gene>
<evidence type="ECO:0000313" key="1">
    <source>
        <dbReference type="EMBL" id="NYE04168.1"/>
    </source>
</evidence>
<dbReference type="Proteomes" id="UP000548423">
    <property type="component" value="Unassembled WGS sequence"/>
</dbReference>
<dbReference type="AlphaFoldDB" id="A0A852T9K5"/>
<reference evidence="2" key="2">
    <citation type="submission" date="2020-08" db="EMBL/GenBank/DDBJ databases">
        <title>The Agave Microbiome: Exploring the role of microbial communities in plant adaptations to desert environments.</title>
        <authorList>
            <person name="Partida-Martinez L.P."/>
        </authorList>
    </citation>
    <scope>NUCLEOTIDE SEQUENCE [LARGE SCALE GENOMIC DNA]</scope>
    <source>
        <strain evidence="2">AT2.8</strain>
    </source>
</reference>
<proteinExistence type="predicted"/>
<sequence length="131" mass="15204">MKNEIDTIYILENPEKNMIKFATGYQLKYEDTIKDVFGVACLNDLEMMIQFNKPFQDSICTSKNITVKSLSLKQVIRIASKKELLQLREQQLEQLGELPIPRPFDSVIQLQEGVFRWDEQNSSYILDQLGA</sequence>
<name>A0A852T9K5_9BACI</name>
<evidence type="ECO:0000313" key="2">
    <source>
        <dbReference type="Proteomes" id="UP000548423"/>
    </source>
</evidence>
<comment type="caution">
    <text evidence="1">The sequence shown here is derived from an EMBL/GenBank/DDBJ whole genome shotgun (WGS) entry which is preliminary data.</text>
</comment>
<dbReference type="EMBL" id="JACCBX010000002">
    <property type="protein sequence ID" value="NYE04168.1"/>
    <property type="molecule type" value="Genomic_DNA"/>
</dbReference>
<protein>
    <submittedName>
        <fullName evidence="1">Uncharacterized protein</fullName>
    </submittedName>
</protein>
<reference evidence="2" key="1">
    <citation type="submission" date="2020-07" db="EMBL/GenBank/DDBJ databases">
        <authorList>
            <person name="Partida-Martinez L."/>
            <person name="Huntemann M."/>
            <person name="Clum A."/>
            <person name="Wang J."/>
            <person name="Palaniappan K."/>
            <person name="Ritter S."/>
            <person name="Chen I.-M."/>
            <person name="Stamatis D."/>
            <person name="Reddy T."/>
            <person name="O'Malley R."/>
            <person name="Daum C."/>
            <person name="Shapiro N."/>
            <person name="Ivanova N."/>
            <person name="Kyrpides N."/>
            <person name="Woyke T."/>
        </authorList>
    </citation>
    <scope>NUCLEOTIDE SEQUENCE [LARGE SCALE GENOMIC DNA]</scope>
    <source>
        <strain evidence="2">AT2.8</strain>
    </source>
</reference>